<name>A0A177TJB7_9BASI</name>
<keyword evidence="3" id="KW-0813">Transport</keyword>
<accession>A0A177TJB7</accession>
<comment type="subcellular location">
    <subcellularLocation>
        <location evidence="1">Mitochondrion membrane</location>
        <topology evidence="1">Multi-pass membrane protein</topology>
    </subcellularLocation>
</comment>
<feature type="compositionally biased region" description="Low complexity" evidence="9">
    <location>
        <begin position="765"/>
        <end position="774"/>
    </location>
</feature>
<feature type="region of interest" description="Disordered" evidence="9">
    <location>
        <begin position="489"/>
        <end position="512"/>
    </location>
</feature>
<dbReference type="Gene3D" id="1.50.40.10">
    <property type="entry name" value="Mitochondrial carrier domain"/>
    <property type="match status" value="1"/>
</dbReference>
<feature type="compositionally biased region" description="Polar residues" evidence="9">
    <location>
        <begin position="590"/>
        <end position="601"/>
    </location>
</feature>
<feature type="region of interest" description="Disordered" evidence="9">
    <location>
        <begin position="755"/>
        <end position="780"/>
    </location>
</feature>
<evidence type="ECO:0000256" key="2">
    <source>
        <dbReference type="ARBA" id="ARBA00006375"/>
    </source>
</evidence>
<keyword evidence="6" id="KW-1133">Transmembrane helix</keyword>
<dbReference type="GO" id="GO:1990575">
    <property type="term" value="P:mitochondrial L-ornithine transmembrane transport"/>
    <property type="evidence" value="ECO:0007669"/>
    <property type="project" value="TreeGrafter"/>
</dbReference>
<evidence type="ECO:0000256" key="3">
    <source>
        <dbReference type="ARBA" id="ARBA00022448"/>
    </source>
</evidence>
<keyword evidence="11" id="KW-1185">Reference proteome</keyword>
<dbReference type="Proteomes" id="UP000077521">
    <property type="component" value="Unassembled WGS sequence"/>
</dbReference>
<evidence type="ECO:0000256" key="9">
    <source>
        <dbReference type="SAM" id="MobiDB-lite"/>
    </source>
</evidence>
<dbReference type="PANTHER" id="PTHR45624:SF52">
    <property type="entry name" value="MITOCHONDRIAL CARRIER"/>
    <property type="match status" value="1"/>
</dbReference>
<keyword evidence="4" id="KW-0812">Transmembrane</keyword>
<dbReference type="SUPFAM" id="SSF103506">
    <property type="entry name" value="Mitochondrial carrier"/>
    <property type="match status" value="1"/>
</dbReference>
<feature type="region of interest" description="Disordered" evidence="9">
    <location>
        <begin position="590"/>
        <end position="680"/>
    </location>
</feature>
<dbReference type="InterPro" id="IPR050567">
    <property type="entry name" value="Mitochondrial_Carrier"/>
</dbReference>
<comment type="similarity">
    <text evidence="2">Belongs to the mitochondrial carrier (TC 2.A.29) family.</text>
</comment>
<dbReference type="AlphaFoldDB" id="A0A177TJB7"/>
<evidence type="ECO:0000256" key="5">
    <source>
        <dbReference type="ARBA" id="ARBA00022737"/>
    </source>
</evidence>
<evidence type="ECO:0000313" key="11">
    <source>
        <dbReference type="Proteomes" id="UP000077521"/>
    </source>
</evidence>
<dbReference type="GO" id="GO:0000064">
    <property type="term" value="F:L-ornithine transmembrane transporter activity"/>
    <property type="evidence" value="ECO:0007669"/>
    <property type="project" value="TreeGrafter"/>
</dbReference>
<feature type="compositionally biased region" description="Polar residues" evidence="9">
    <location>
        <begin position="656"/>
        <end position="674"/>
    </location>
</feature>
<evidence type="ECO:0000256" key="6">
    <source>
        <dbReference type="ARBA" id="ARBA00022989"/>
    </source>
</evidence>
<feature type="compositionally biased region" description="Basic and acidic residues" evidence="9">
    <location>
        <begin position="617"/>
        <end position="636"/>
    </location>
</feature>
<evidence type="ECO:0000313" key="10">
    <source>
        <dbReference type="EMBL" id="KAE8243760.1"/>
    </source>
</evidence>
<evidence type="ECO:0000256" key="4">
    <source>
        <dbReference type="ARBA" id="ARBA00022692"/>
    </source>
</evidence>
<evidence type="ECO:0000256" key="8">
    <source>
        <dbReference type="ARBA" id="ARBA00023136"/>
    </source>
</evidence>
<gene>
    <name evidence="10" type="ORF">A4X13_0g6960</name>
</gene>
<comment type="caution">
    <text evidence="10">The sequence shown here is derived from an EMBL/GenBank/DDBJ whole genome shotgun (WGS) entry which is preliminary data.</text>
</comment>
<reference evidence="10" key="2">
    <citation type="journal article" date="2019" name="IMA Fungus">
        <title>Genome sequencing and comparison of five Tilletia species to identify candidate genes for the detection of regulated species infecting wheat.</title>
        <authorList>
            <person name="Nguyen H.D.T."/>
            <person name="Sultana T."/>
            <person name="Kesanakurti P."/>
            <person name="Hambleton S."/>
        </authorList>
    </citation>
    <scope>NUCLEOTIDE SEQUENCE</scope>
    <source>
        <strain evidence="10">DAOMC 236416</strain>
    </source>
</reference>
<dbReference type="GO" id="GO:0031966">
    <property type="term" value="C:mitochondrial membrane"/>
    <property type="evidence" value="ECO:0007669"/>
    <property type="project" value="UniProtKB-SubCell"/>
</dbReference>
<evidence type="ECO:0008006" key="12">
    <source>
        <dbReference type="Google" id="ProtNLM"/>
    </source>
</evidence>
<evidence type="ECO:0000256" key="1">
    <source>
        <dbReference type="ARBA" id="ARBA00004225"/>
    </source>
</evidence>
<keyword evidence="8" id="KW-0472">Membrane</keyword>
<proteinExistence type="inferred from homology"/>
<evidence type="ECO:0000256" key="7">
    <source>
        <dbReference type="ARBA" id="ARBA00023128"/>
    </source>
</evidence>
<keyword evidence="7" id="KW-0496">Mitochondrion</keyword>
<dbReference type="PANTHER" id="PTHR45624">
    <property type="entry name" value="MITOCHONDRIAL BASIC AMINO ACIDS TRANSPORTER-RELATED"/>
    <property type="match status" value="1"/>
</dbReference>
<protein>
    <recommendedName>
        <fullName evidence="12">Mitochondrial carrier protein</fullName>
    </recommendedName>
</protein>
<dbReference type="EMBL" id="LWDF02000751">
    <property type="protein sequence ID" value="KAE8243760.1"/>
    <property type="molecule type" value="Genomic_DNA"/>
</dbReference>
<dbReference type="InterPro" id="IPR023395">
    <property type="entry name" value="MCP_dom_sf"/>
</dbReference>
<organism evidence="10 11">
    <name type="scientific">Tilletia indica</name>
    <dbReference type="NCBI Taxonomy" id="43049"/>
    <lineage>
        <taxon>Eukaryota</taxon>
        <taxon>Fungi</taxon>
        <taxon>Dikarya</taxon>
        <taxon>Basidiomycota</taxon>
        <taxon>Ustilaginomycotina</taxon>
        <taxon>Exobasidiomycetes</taxon>
        <taxon>Tilletiales</taxon>
        <taxon>Tilletiaceae</taxon>
        <taxon>Tilletia</taxon>
    </lineage>
</organism>
<keyword evidence="5" id="KW-0677">Repeat</keyword>
<reference evidence="10" key="1">
    <citation type="submission" date="2016-04" db="EMBL/GenBank/DDBJ databases">
        <authorList>
            <person name="Nguyen H.D."/>
            <person name="Samba Siva P."/>
            <person name="Cullis J."/>
            <person name="Levesque C.A."/>
            <person name="Hambleton S."/>
        </authorList>
    </citation>
    <scope>NUCLEOTIDE SEQUENCE</scope>
    <source>
        <strain evidence="10">DAOMC 236416</strain>
    </source>
</reference>
<sequence>MSTVGALLEPTTWRGAKRGQSLDTEQHLLAGPRTEQEVGDDARHGGTKASKREALYGALVRALVVLFARPVRLFRPVKVTSLQLLESLAKREGRTLNIRYLWRVLRREKWSFLPHLLGPPLAYQTVVGFSLFSVYTVTERQLTRRREQSRAVAQREDQAVQVGTPAHVIFTPLDIVIYSGAAAGVAQCILSAPLDNVRFILENGIGRSGGSAANTGTHRRRTARTRVKGASPANVRFGIGASVPTSAQLQVSWRAVAKAALLPFMPSTAHSRLTEQVKQQGERLAAAASGKVGETVDATGHNISAAKKELWQQTLKAWRGGLHGSGLIMSLCRDSVGFAAFFAVFELSRRCAYHSSMAIDQFEAWISTTIPLLRFGPISKTEDPIPAHQHAPFRRFPSSSDVVYIESKSSSSEARNYFGDSEIRPDISYNSTRTVSGRIVAVLVLVVGGAIGATLYELVGRPFELMRLVIFTGTREWERQTEWRGAASAARARNRTAKQAADGADARGRQGATTLPYAISTTGASTKRAEPSLTATIRAASPDRAQHGRTTVRGARLRSFEHALEIRRPHSGHSGVGLFLTLRSANTMGDTTSRVGSSALQGTRRAAHPLAISPSKTQERRQRQKKVELSRQRVEAKLTAAARANSLKRPDLNGSPHLTTTRSQSQRSQLNSELSARLPPRPSTISLLVRHAKHTDPAFLRDMLARYPKPLALLALCGKSYFVGPFLANVGGPDTYLGALKSDERVGRMREAVRAKLSDPTTHMSSSAGSSGPSLAQADSPSSVIRTIRYRGTHAWDGALRWTNVAWRSRWGWAFRRMATPYGLGFLAFAWFGGDLNR</sequence>